<gene>
    <name evidence="2" type="ORF">GCM10007418_17210</name>
</gene>
<evidence type="ECO:0000259" key="1">
    <source>
        <dbReference type="Pfam" id="PF07238"/>
    </source>
</evidence>
<reference evidence="3" key="1">
    <citation type="journal article" date="2019" name="Int. J. Syst. Evol. Microbiol.">
        <title>The Global Catalogue of Microorganisms (GCM) 10K type strain sequencing project: providing services to taxonomists for standard genome sequencing and annotation.</title>
        <authorList>
            <consortium name="The Broad Institute Genomics Platform"/>
            <consortium name="The Broad Institute Genome Sequencing Center for Infectious Disease"/>
            <person name="Wu L."/>
            <person name="Ma J."/>
        </authorList>
    </citation>
    <scope>NUCLEOTIDE SEQUENCE [LARGE SCALE GENOMIC DNA]</scope>
    <source>
        <strain evidence="3">CGMCC 1.12482</strain>
    </source>
</reference>
<evidence type="ECO:0000313" key="3">
    <source>
        <dbReference type="Proteomes" id="UP000638188"/>
    </source>
</evidence>
<sequence>MRHPVPGADQHQEQRRIERHLLSSYLRVYNRHSGRPMGYLGNISRQGMMLISDLPIMLGSFYELQLRLPGVNGAPEPLDFTALSHWCRPDDNPGHYDSGFSIVHNQQAFAGLAISLEQYFRFQHPVDA</sequence>
<dbReference type="Pfam" id="PF07238">
    <property type="entry name" value="PilZ"/>
    <property type="match status" value="1"/>
</dbReference>
<dbReference type="InterPro" id="IPR009875">
    <property type="entry name" value="PilZ_domain"/>
</dbReference>
<dbReference type="SUPFAM" id="SSF141371">
    <property type="entry name" value="PilZ domain-like"/>
    <property type="match status" value="1"/>
</dbReference>
<feature type="domain" description="PilZ" evidence="1">
    <location>
        <begin position="13"/>
        <end position="105"/>
    </location>
</feature>
<dbReference type="Proteomes" id="UP000638188">
    <property type="component" value="Unassembled WGS sequence"/>
</dbReference>
<keyword evidence="3" id="KW-1185">Reference proteome</keyword>
<dbReference type="EMBL" id="BMFF01000003">
    <property type="protein sequence ID" value="GGC98447.1"/>
    <property type="molecule type" value="Genomic_DNA"/>
</dbReference>
<accession>A0ABQ1PK14</accession>
<name>A0ABQ1PK14_9GAMM</name>
<dbReference type="Gene3D" id="2.40.10.220">
    <property type="entry name" value="predicted glycosyltransferase like domains"/>
    <property type="match status" value="1"/>
</dbReference>
<dbReference type="RefSeq" id="WP_150278677.1">
    <property type="nucleotide sequence ID" value="NZ_BMFF01000003.1"/>
</dbReference>
<protein>
    <recommendedName>
        <fullName evidence="1">PilZ domain-containing protein</fullName>
    </recommendedName>
</protein>
<organism evidence="2 3">
    <name type="scientific">Halopseudomonas salina</name>
    <dbReference type="NCBI Taxonomy" id="1323744"/>
    <lineage>
        <taxon>Bacteria</taxon>
        <taxon>Pseudomonadati</taxon>
        <taxon>Pseudomonadota</taxon>
        <taxon>Gammaproteobacteria</taxon>
        <taxon>Pseudomonadales</taxon>
        <taxon>Pseudomonadaceae</taxon>
        <taxon>Halopseudomonas</taxon>
    </lineage>
</organism>
<comment type="caution">
    <text evidence="2">The sequence shown here is derived from an EMBL/GenBank/DDBJ whole genome shotgun (WGS) entry which is preliminary data.</text>
</comment>
<evidence type="ECO:0000313" key="2">
    <source>
        <dbReference type="EMBL" id="GGC98447.1"/>
    </source>
</evidence>
<proteinExistence type="predicted"/>